<keyword evidence="3" id="KW-1185">Reference proteome</keyword>
<feature type="domain" description="Aminoglycoside phosphotransferase" evidence="1">
    <location>
        <begin position="59"/>
        <end position="276"/>
    </location>
</feature>
<dbReference type="Gene3D" id="1.10.510.10">
    <property type="entry name" value="Transferase(Phosphotransferase) domain 1"/>
    <property type="match status" value="1"/>
</dbReference>
<evidence type="ECO:0000313" key="3">
    <source>
        <dbReference type="Proteomes" id="UP001501295"/>
    </source>
</evidence>
<proteinExistence type="predicted"/>
<evidence type="ECO:0000259" key="1">
    <source>
        <dbReference type="Pfam" id="PF01636"/>
    </source>
</evidence>
<dbReference type="RefSeq" id="WP_345376019.1">
    <property type="nucleotide sequence ID" value="NZ_BAABLM010000004.1"/>
</dbReference>
<dbReference type="InterPro" id="IPR002575">
    <property type="entry name" value="Aminoglycoside_PTrfase"/>
</dbReference>
<sequence length="340" mass="37124">MTPRADLGSRIGAWLLADYGLTIDSLEPIVGGLDPEAAVWLAVDDLGRSWAVKWTRRDTRFGLLLAGALAQSAVVGVPEQLTSRQGHPWSDRRRGRLSVSAWVLGREAFETGLAPAEWEALGRLLRRVHEEPPPPVDAVGDGPAVRRGIRRAGARSTARLRRIDRLAAAAGTGEDDDPVVARLLRAWPGIRARIVALREEAGRLRRTRTPTARVSCHGDPHLGNVLVDDAGQPWLIDFDDAVTAPREVDLMLVELGVLFTMPVTDTDRRAFHSGYGAVVLDQDRILRFGSVRAVEDLLQAVEDLLTGHPSHLPVDLETLIDGVLSEEGLAGRVEARLDRI</sequence>
<comment type="caution">
    <text evidence="2">The sequence shown here is derived from an EMBL/GenBank/DDBJ whole genome shotgun (WGS) entry which is preliminary data.</text>
</comment>
<dbReference type="InterPro" id="IPR011009">
    <property type="entry name" value="Kinase-like_dom_sf"/>
</dbReference>
<dbReference type="Pfam" id="PF01636">
    <property type="entry name" value="APH"/>
    <property type="match status" value="1"/>
</dbReference>
<dbReference type="Proteomes" id="UP001501295">
    <property type="component" value="Unassembled WGS sequence"/>
</dbReference>
<dbReference type="Gene3D" id="1.20.58.840">
    <property type="match status" value="1"/>
</dbReference>
<protein>
    <recommendedName>
        <fullName evidence="1">Aminoglycoside phosphotransferase domain-containing protein</fullName>
    </recommendedName>
</protein>
<accession>A0ABP8W326</accession>
<dbReference type="EMBL" id="BAABLM010000004">
    <property type="protein sequence ID" value="GAA4677594.1"/>
    <property type="molecule type" value="Genomic_DNA"/>
</dbReference>
<dbReference type="SUPFAM" id="SSF56112">
    <property type="entry name" value="Protein kinase-like (PK-like)"/>
    <property type="match status" value="1"/>
</dbReference>
<dbReference type="Gene3D" id="3.30.200.20">
    <property type="entry name" value="Phosphorylase Kinase, domain 1"/>
    <property type="match status" value="1"/>
</dbReference>
<reference evidence="3" key="1">
    <citation type="journal article" date="2019" name="Int. J. Syst. Evol. Microbiol.">
        <title>The Global Catalogue of Microorganisms (GCM) 10K type strain sequencing project: providing services to taxonomists for standard genome sequencing and annotation.</title>
        <authorList>
            <consortium name="The Broad Institute Genomics Platform"/>
            <consortium name="The Broad Institute Genome Sequencing Center for Infectious Disease"/>
            <person name="Wu L."/>
            <person name="Ma J."/>
        </authorList>
    </citation>
    <scope>NUCLEOTIDE SEQUENCE [LARGE SCALE GENOMIC DNA]</scope>
    <source>
        <strain evidence="3">JCM 18956</strain>
    </source>
</reference>
<gene>
    <name evidence="2" type="ORF">GCM10025780_22970</name>
</gene>
<organism evidence="2 3">
    <name type="scientific">Frondihabitans cladoniiphilus</name>
    <dbReference type="NCBI Taxonomy" id="715785"/>
    <lineage>
        <taxon>Bacteria</taxon>
        <taxon>Bacillati</taxon>
        <taxon>Actinomycetota</taxon>
        <taxon>Actinomycetes</taxon>
        <taxon>Micrococcales</taxon>
        <taxon>Microbacteriaceae</taxon>
        <taxon>Frondihabitans</taxon>
    </lineage>
</organism>
<evidence type="ECO:0000313" key="2">
    <source>
        <dbReference type="EMBL" id="GAA4677594.1"/>
    </source>
</evidence>
<name>A0ABP8W326_9MICO</name>